<feature type="region of interest" description="Disordered" evidence="1">
    <location>
        <begin position="121"/>
        <end position="149"/>
    </location>
</feature>
<keyword evidence="3" id="KW-1185">Reference proteome</keyword>
<dbReference type="VEuPathDB" id="ToxoDB:EBH_0015170"/>
<sequence>MLRHFFTLSQKSLFIALALGDFNRKRHAQIFIQTMRAQETEGEVSRKLALKRMVNKSREHMASSEDYLEYDFSSPRPFDLTIGITRCEEFLNSTTWTGSALQRMRSQLDFTLSKQLLTREGPAQAWQQPSGGGEIVGGGRADDNPSSGANTALLQADIASVEKNYLELPTVGKGDVSGKTTWKSMSTAARLSQLRFGGSKQLIANMPPSAYGVMGNILKPEHDSELEAFGCIECLQPADKVPYLGG</sequence>
<evidence type="ECO:0000256" key="1">
    <source>
        <dbReference type="SAM" id="MobiDB-lite"/>
    </source>
</evidence>
<evidence type="ECO:0000313" key="3">
    <source>
        <dbReference type="Proteomes" id="UP000030750"/>
    </source>
</evidence>
<dbReference type="EMBL" id="HG710656">
    <property type="protein sequence ID" value="CDJ47231.1"/>
    <property type="molecule type" value="Genomic_DNA"/>
</dbReference>
<dbReference type="OrthoDB" id="10499983at2759"/>
<evidence type="ECO:0000313" key="2">
    <source>
        <dbReference type="EMBL" id="CDJ47231.1"/>
    </source>
</evidence>
<proteinExistence type="predicted"/>
<name>U6LAM2_9EIME</name>
<gene>
    <name evidence="2" type="ORF">EBH_0015170</name>
</gene>
<organism evidence="2 3">
    <name type="scientific">Eimeria brunetti</name>
    <dbReference type="NCBI Taxonomy" id="51314"/>
    <lineage>
        <taxon>Eukaryota</taxon>
        <taxon>Sar</taxon>
        <taxon>Alveolata</taxon>
        <taxon>Apicomplexa</taxon>
        <taxon>Conoidasida</taxon>
        <taxon>Coccidia</taxon>
        <taxon>Eucoccidiorida</taxon>
        <taxon>Eimeriorina</taxon>
        <taxon>Eimeriidae</taxon>
        <taxon>Eimeria</taxon>
    </lineage>
</organism>
<reference evidence="2" key="1">
    <citation type="submission" date="2013-10" db="EMBL/GenBank/DDBJ databases">
        <title>Genomic analysis of the causative agents of coccidiosis in chickens.</title>
        <authorList>
            <person name="Reid A.J."/>
            <person name="Blake D."/>
            <person name="Billington K."/>
            <person name="Browne H."/>
            <person name="Dunn M."/>
            <person name="Hung S."/>
            <person name="Kawahara F."/>
            <person name="Miranda-Saavedra D."/>
            <person name="Mourier T."/>
            <person name="Nagra H."/>
            <person name="Otto T.D."/>
            <person name="Rawlings N."/>
            <person name="Sanchez A."/>
            <person name="Sanders M."/>
            <person name="Subramaniam C."/>
            <person name="Tay Y."/>
            <person name="Dear P."/>
            <person name="Doerig C."/>
            <person name="Gruber A."/>
            <person name="Parkinson J."/>
            <person name="Shirley M."/>
            <person name="Wan K.L."/>
            <person name="Berriman M."/>
            <person name="Tomley F."/>
            <person name="Pain A."/>
        </authorList>
    </citation>
    <scope>NUCLEOTIDE SEQUENCE [LARGE SCALE GENOMIC DNA]</scope>
    <source>
        <strain evidence="2">Houghton</strain>
    </source>
</reference>
<dbReference type="Proteomes" id="UP000030750">
    <property type="component" value="Unassembled WGS sequence"/>
</dbReference>
<reference evidence="2" key="2">
    <citation type="submission" date="2013-10" db="EMBL/GenBank/DDBJ databases">
        <authorList>
            <person name="Aslett M."/>
        </authorList>
    </citation>
    <scope>NUCLEOTIDE SEQUENCE [LARGE SCALE GENOMIC DNA]</scope>
    <source>
        <strain evidence="2">Houghton</strain>
    </source>
</reference>
<feature type="compositionally biased region" description="Gly residues" evidence="1">
    <location>
        <begin position="130"/>
        <end position="139"/>
    </location>
</feature>
<dbReference type="AlphaFoldDB" id="U6LAM2"/>
<accession>U6LAM2</accession>
<protein>
    <submittedName>
        <fullName evidence="2">Uncharacterized protein</fullName>
    </submittedName>
</protein>